<evidence type="ECO:0000313" key="3">
    <source>
        <dbReference type="Proteomes" id="UP000410492"/>
    </source>
</evidence>
<organism evidence="2 3">
    <name type="scientific">Callosobruchus maculatus</name>
    <name type="common">Southern cowpea weevil</name>
    <name type="synonym">Pulse bruchid</name>
    <dbReference type="NCBI Taxonomy" id="64391"/>
    <lineage>
        <taxon>Eukaryota</taxon>
        <taxon>Metazoa</taxon>
        <taxon>Ecdysozoa</taxon>
        <taxon>Arthropoda</taxon>
        <taxon>Hexapoda</taxon>
        <taxon>Insecta</taxon>
        <taxon>Pterygota</taxon>
        <taxon>Neoptera</taxon>
        <taxon>Endopterygota</taxon>
        <taxon>Coleoptera</taxon>
        <taxon>Polyphaga</taxon>
        <taxon>Cucujiformia</taxon>
        <taxon>Chrysomeloidea</taxon>
        <taxon>Chrysomelidae</taxon>
        <taxon>Bruchinae</taxon>
        <taxon>Bruchini</taxon>
        <taxon>Callosobruchus</taxon>
    </lineage>
</organism>
<dbReference type="InterPro" id="IPR006115">
    <property type="entry name" value="6PGDH_NADP-bd"/>
</dbReference>
<dbReference type="SUPFAM" id="SSF63748">
    <property type="entry name" value="Tudor/PWWP/MBT"/>
    <property type="match status" value="1"/>
</dbReference>
<dbReference type="PANTHER" id="PTHR43580:SF2">
    <property type="entry name" value="CYTOKINE-LIKE NUCLEAR FACTOR N-PAC"/>
    <property type="match status" value="1"/>
</dbReference>
<evidence type="ECO:0000259" key="1">
    <source>
        <dbReference type="PROSITE" id="PS50812"/>
    </source>
</evidence>
<accession>A0A653D2D0</accession>
<dbReference type="GO" id="GO:0050661">
    <property type="term" value="F:NADP binding"/>
    <property type="evidence" value="ECO:0007669"/>
    <property type="project" value="InterPro"/>
</dbReference>
<dbReference type="Pfam" id="PF00855">
    <property type="entry name" value="PWWP"/>
    <property type="match status" value="1"/>
</dbReference>
<dbReference type="SUPFAM" id="SSF51735">
    <property type="entry name" value="NAD(P)-binding Rossmann-fold domains"/>
    <property type="match status" value="1"/>
</dbReference>
<dbReference type="GO" id="GO:0003677">
    <property type="term" value="F:DNA binding"/>
    <property type="evidence" value="ECO:0007669"/>
    <property type="project" value="TreeGrafter"/>
</dbReference>
<dbReference type="Gene3D" id="2.30.30.140">
    <property type="match status" value="1"/>
</dbReference>
<feature type="domain" description="PWWP" evidence="1">
    <location>
        <begin position="10"/>
        <end position="74"/>
    </location>
</feature>
<reference evidence="2 3" key="1">
    <citation type="submission" date="2019-01" db="EMBL/GenBank/DDBJ databases">
        <authorList>
            <person name="Sayadi A."/>
        </authorList>
    </citation>
    <scope>NUCLEOTIDE SEQUENCE [LARGE SCALE GENOMIC DNA]</scope>
</reference>
<dbReference type="InterPro" id="IPR036291">
    <property type="entry name" value="NAD(P)-bd_dom_sf"/>
</dbReference>
<protein>
    <recommendedName>
        <fullName evidence="1">PWWP domain-containing protein</fullName>
    </recommendedName>
</protein>
<dbReference type="AlphaFoldDB" id="A0A653D2D0"/>
<dbReference type="Gene3D" id="3.40.50.720">
    <property type="entry name" value="NAD(P)-binding Rossmann-like Domain"/>
    <property type="match status" value="1"/>
</dbReference>
<evidence type="ECO:0000313" key="2">
    <source>
        <dbReference type="EMBL" id="VEN54264.1"/>
    </source>
</evidence>
<dbReference type="OrthoDB" id="6727154at2759"/>
<gene>
    <name evidence="2" type="ORF">CALMAC_LOCUS13788</name>
</gene>
<dbReference type="EMBL" id="CAACVG010009810">
    <property type="protein sequence ID" value="VEN54264.1"/>
    <property type="molecule type" value="Genomic_DNA"/>
</dbReference>
<dbReference type="GO" id="GO:0140673">
    <property type="term" value="P:transcription elongation-coupled chromatin remodeling"/>
    <property type="evidence" value="ECO:0007669"/>
    <property type="project" value="TreeGrafter"/>
</dbReference>
<dbReference type="GO" id="GO:0031491">
    <property type="term" value="F:nucleosome binding"/>
    <property type="evidence" value="ECO:0007669"/>
    <property type="project" value="TreeGrafter"/>
</dbReference>
<name>A0A653D2D0_CALMS</name>
<dbReference type="InterPro" id="IPR051265">
    <property type="entry name" value="HIBADH-related_NP60_sf"/>
</dbReference>
<sequence length="381" mass="43224">MASVVSNINLDKFVWAKVQGYSYWPALVLSPGPKADIPEKPVSSSGENYFWIYFFGTCDYAWVPERHVKPFTKCYDQYAYHNKSKVFQVALNDIGIHMQNIESNPEYEIGIEAFVKKRPKSRARKRRSNNMDPLEEDEQAKQIELWCEMLETENSSVSPVVIGVIGIGNIGRSIVGKLIQSGHIVNIWNRTTQKSDALKKDLDHNERLTVHDTPQSLLVHCDHIFICISDENELRLFLQDNFNMHNVKEKTLQDKGIIIMTSMSPETAKNMKDMIEKKGGRYLEALVQWSSIDNGRFILLAAGDESLFKSIQCCTKAFSSSAVFLGDAGYACCVYLVLQLIKGVCLAGLSESIHLAERCGLKVTDFRELFSRSQLYGKNRQ</sequence>
<dbReference type="PROSITE" id="PS50812">
    <property type="entry name" value="PWWP"/>
    <property type="match status" value="1"/>
</dbReference>
<proteinExistence type="predicted"/>
<keyword evidence="3" id="KW-1185">Reference proteome</keyword>
<dbReference type="GO" id="GO:0000785">
    <property type="term" value="C:chromatin"/>
    <property type="evidence" value="ECO:0007669"/>
    <property type="project" value="TreeGrafter"/>
</dbReference>
<dbReference type="Proteomes" id="UP000410492">
    <property type="component" value="Unassembled WGS sequence"/>
</dbReference>
<dbReference type="SMART" id="SM00293">
    <property type="entry name" value="PWWP"/>
    <property type="match status" value="1"/>
</dbReference>
<dbReference type="PANTHER" id="PTHR43580">
    <property type="entry name" value="OXIDOREDUCTASE GLYR1-RELATED"/>
    <property type="match status" value="1"/>
</dbReference>
<dbReference type="Pfam" id="PF03446">
    <property type="entry name" value="NAD_binding_2"/>
    <property type="match status" value="1"/>
</dbReference>
<dbReference type="InterPro" id="IPR000313">
    <property type="entry name" value="PWWP_dom"/>
</dbReference>